<proteinExistence type="predicted"/>
<feature type="compositionally biased region" description="Basic and acidic residues" evidence="1">
    <location>
        <begin position="320"/>
        <end position="336"/>
    </location>
</feature>
<dbReference type="Proteomes" id="UP000000600">
    <property type="component" value="Unassembled WGS sequence"/>
</dbReference>
<dbReference type="STRING" id="5888.A0CRS1"/>
<feature type="compositionally biased region" description="Polar residues" evidence="1">
    <location>
        <begin position="241"/>
        <end position="250"/>
    </location>
</feature>
<organism evidence="2 3">
    <name type="scientific">Paramecium tetraurelia</name>
    <dbReference type="NCBI Taxonomy" id="5888"/>
    <lineage>
        <taxon>Eukaryota</taxon>
        <taxon>Sar</taxon>
        <taxon>Alveolata</taxon>
        <taxon>Ciliophora</taxon>
        <taxon>Intramacronucleata</taxon>
        <taxon>Oligohymenophorea</taxon>
        <taxon>Peniculida</taxon>
        <taxon>Parameciidae</taxon>
        <taxon>Paramecium</taxon>
    </lineage>
</organism>
<feature type="compositionally biased region" description="Polar residues" evidence="1">
    <location>
        <begin position="258"/>
        <end position="267"/>
    </location>
</feature>
<gene>
    <name evidence="2" type="ORF">GSPATT00009803001</name>
</gene>
<sequence>MFKPKSQKEQQQQPFYLSWFANQGYLHQELIQLRENLKRGGTAPQQSRKDKLPLKSPYQQPLITVSHQTPNPYTKAIQPPKSYQNNIQQISKIYAGSFQGMMKRRSVEKRYDDVPKSGVASLKPSRTFTQQNSRAFHSCEQQSRPQTQQLNTFEPKLQCDNIRAYNYEDPQLTPRDNDEVEIMEVDNIDIDSNESNDADSEGDHNLQLPTQQQEEPHIQKNKSFVQKQLEEPIISMRKATATLNRPQTSEGARRKRFANSTNEVQENTTEKKDSEFQLFDYQANIIQEDDSENQEVMPIIANSLNSPKDILSIRSGQRRKPTDHVLDNLDNNDRPPSRHKTPPKATGLDLPLEAVDSLANHEIPIKNMYAQIDDKVNNNFNDDLDEFDLGFFKMNNKVNFNKFQSKDGYHTDEGKKANVNYKHPQSANIKFNNIGLQNISYSPLNNQITSAHGFRANEPQIVIKYNNSSQLNKNQAKIPVKVPFQTSLGQDFLSLFANDCAD</sequence>
<dbReference type="InParanoid" id="A0CRS1"/>
<name>A0CRS1_PARTE</name>
<protein>
    <submittedName>
        <fullName evidence="2">Uncharacterized protein</fullName>
    </submittedName>
</protein>
<dbReference type="HOGENOM" id="CLU_545716_0_0_1"/>
<dbReference type="KEGG" id="ptm:GSPATT00009803001"/>
<evidence type="ECO:0000256" key="1">
    <source>
        <dbReference type="SAM" id="MobiDB-lite"/>
    </source>
</evidence>
<keyword evidence="3" id="KW-1185">Reference proteome</keyword>
<dbReference type="eggNOG" id="ENOG502SY16">
    <property type="taxonomic scope" value="Eukaryota"/>
</dbReference>
<feature type="region of interest" description="Disordered" evidence="1">
    <location>
        <begin position="314"/>
        <end position="349"/>
    </location>
</feature>
<dbReference type="EMBL" id="CT868152">
    <property type="protein sequence ID" value="CAK73488.1"/>
    <property type="molecule type" value="Genomic_DNA"/>
</dbReference>
<dbReference type="OrthoDB" id="299621at2759"/>
<dbReference type="GeneID" id="5026670"/>
<reference evidence="2 3" key="1">
    <citation type="journal article" date="2006" name="Nature">
        <title>Global trends of whole-genome duplications revealed by the ciliate Paramecium tetraurelia.</title>
        <authorList>
            <consortium name="Genoscope"/>
            <person name="Aury J.-M."/>
            <person name="Jaillon O."/>
            <person name="Duret L."/>
            <person name="Noel B."/>
            <person name="Jubin C."/>
            <person name="Porcel B.M."/>
            <person name="Segurens B."/>
            <person name="Daubin V."/>
            <person name="Anthouard V."/>
            <person name="Aiach N."/>
            <person name="Arnaiz O."/>
            <person name="Billaut A."/>
            <person name="Beisson J."/>
            <person name="Blanc I."/>
            <person name="Bouhouche K."/>
            <person name="Camara F."/>
            <person name="Duharcourt S."/>
            <person name="Guigo R."/>
            <person name="Gogendeau D."/>
            <person name="Katinka M."/>
            <person name="Keller A.-M."/>
            <person name="Kissmehl R."/>
            <person name="Klotz C."/>
            <person name="Koll F."/>
            <person name="Le Moue A."/>
            <person name="Lepere C."/>
            <person name="Malinsky S."/>
            <person name="Nowacki M."/>
            <person name="Nowak J.K."/>
            <person name="Plattner H."/>
            <person name="Poulain J."/>
            <person name="Ruiz F."/>
            <person name="Serrano V."/>
            <person name="Zagulski M."/>
            <person name="Dessen P."/>
            <person name="Betermier M."/>
            <person name="Weissenbach J."/>
            <person name="Scarpelli C."/>
            <person name="Schachter V."/>
            <person name="Sperling L."/>
            <person name="Meyer E."/>
            <person name="Cohen J."/>
            <person name="Wincker P."/>
        </authorList>
    </citation>
    <scope>NUCLEOTIDE SEQUENCE [LARGE SCALE GENOMIC DNA]</scope>
    <source>
        <strain evidence="2 3">Stock d4-2</strain>
    </source>
</reference>
<evidence type="ECO:0000313" key="3">
    <source>
        <dbReference type="Proteomes" id="UP000000600"/>
    </source>
</evidence>
<evidence type="ECO:0000313" key="2">
    <source>
        <dbReference type="EMBL" id="CAK73488.1"/>
    </source>
</evidence>
<accession>A0CRS1</accession>
<dbReference type="AlphaFoldDB" id="A0CRS1"/>
<feature type="region of interest" description="Disordered" evidence="1">
    <location>
        <begin position="240"/>
        <end position="273"/>
    </location>
</feature>
<dbReference type="RefSeq" id="XP_001440885.1">
    <property type="nucleotide sequence ID" value="XM_001440848.1"/>
</dbReference>
<dbReference type="OMA" id="EPKLQCD"/>